<dbReference type="InterPro" id="IPR035421">
    <property type="entry name" value="Terminase_6C"/>
</dbReference>
<reference evidence="3 4" key="1">
    <citation type="submission" date="2007-07" db="EMBL/GenBank/DDBJ databases">
        <title>Complete sequence of chromosome of Xanthobacter autotrophicus Py2.</title>
        <authorList>
            <consortium name="US DOE Joint Genome Institute"/>
            <person name="Copeland A."/>
            <person name="Lucas S."/>
            <person name="Lapidus A."/>
            <person name="Barry K."/>
            <person name="Glavina del Rio T."/>
            <person name="Hammon N."/>
            <person name="Israni S."/>
            <person name="Dalin E."/>
            <person name="Tice H."/>
            <person name="Pitluck S."/>
            <person name="Sims D."/>
            <person name="Brettin T."/>
            <person name="Bruce D."/>
            <person name="Detter J.C."/>
            <person name="Han C."/>
            <person name="Tapia R."/>
            <person name="Brainard J."/>
            <person name="Schmutz J."/>
            <person name="Larimer F."/>
            <person name="Land M."/>
            <person name="Hauser L."/>
            <person name="Kyrpides N."/>
            <person name="Kim E."/>
            <person name="Ensigns S.A."/>
            <person name="Richardson P."/>
        </authorList>
    </citation>
    <scope>NUCLEOTIDE SEQUENCE [LARGE SCALE GENOMIC DNA]</scope>
    <source>
        <strain evidence="4">ATCC BAA-1158 / Py2</strain>
    </source>
</reference>
<dbReference type="Proteomes" id="UP000002417">
    <property type="component" value="Chromosome"/>
</dbReference>
<dbReference type="SUPFAM" id="SSF51294">
    <property type="entry name" value="Hedgehog/intein (Hint) domain"/>
    <property type="match status" value="1"/>
</dbReference>
<dbReference type="CDD" id="cd00081">
    <property type="entry name" value="Hint"/>
    <property type="match status" value="1"/>
</dbReference>
<dbReference type="Gene3D" id="3.30.420.240">
    <property type="match status" value="1"/>
</dbReference>
<gene>
    <name evidence="3" type="ordered locus">Xaut_3628</name>
</gene>
<protein>
    <recommendedName>
        <fullName evidence="2">Hint domain-containing protein</fullName>
    </recommendedName>
</protein>
<dbReference type="STRING" id="78245.Xaut_3628"/>
<sequence length="690" mass="76384">MMGLSRSSSTLRTAPFELTGRQREALRLLGGPQRHTMLAGGARSGKTFLLTRGVVVRALKAPESRHAILRFRANAVRSSVALDTLPKVTSLCFPGLKLVEHRQDGFFELPNGSQIWLGGLDDKERVEKILGQEYCLDPESLVLAADLRWVPAHTLNVGDQIVGFPEDLRGNQTLERSSVERTEIIEAHKYRVVTDRGETIVSAQHKFVYGKPRTHNRLRWVDAQNLKPGDWIKFAASPWAEKKDYTGGWLAGIYDGEGCISQTDTYTHCQVAQKPGLVLDAIREGLAEIGVIANESPQSASGVVNLHCAGMWQAMRLLGMVRPRRLMPKSAKVWEGRRAFNTRGDHHYAKVVSVEYIGRGPVVSLGTSTKTLIADGFLGHNCTLYFNECSQIPYSSILVARTRLAQVVPGLMQRALYDLNPAGTGHWTYREFIEGRDPISGAPLSAPDNFQHMFLNPGDNAKNLSPEFLRSLEALPEKQRRRFFDGMYVAEIDGALWTLDLIERCRSEPIAPGDHRLRRIVIGVDPSGAANKEDARSDEIGIVVAGMMDDGTAVILEDGTVRDGPSGWGKVVAGLYHKWGADRVIAERNYGGAMVEFVILTADKSIPVSVITASRGKHIRAEPVSALYEQGKVRHAGRFPEMEDQFTNFSTSGYMGDRSPDRADAAVWALTELMLDPDQFDPNKWIKAFS</sequence>
<dbReference type="Pfam" id="PF17289">
    <property type="entry name" value="Terminase_6C"/>
    <property type="match status" value="1"/>
</dbReference>
<dbReference type="HOGENOM" id="CLU_398980_0_0_5"/>
<organism evidence="3 4">
    <name type="scientific">Xanthobacter autotrophicus (strain ATCC BAA-1158 / Py2)</name>
    <dbReference type="NCBI Taxonomy" id="78245"/>
    <lineage>
        <taxon>Bacteria</taxon>
        <taxon>Pseudomonadati</taxon>
        <taxon>Pseudomonadota</taxon>
        <taxon>Alphaproteobacteria</taxon>
        <taxon>Hyphomicrobiales</taxon>
        <taxon>Xanthobacteraceae</taxon>
        <taxon>Xanthobacter</taxon>
    </lineage>
</organism>
<name>A7ILG3_XANP2</name>
<evidence type="ECO:0000313" key="4">
    <source>
        <dbReference type="Proteomes" id="UP000002417"/>
    </source>
</evidence>
<dbReference type="InterPro" id="IPR003586">
    <property type="entry name" value="Hint_dom_C"/>
</dbReference>
<dbReference type="InterPro" id="IPR036844">
    <property type="entry name" value="Hint_dom_sf"/>
</dbReference>
<dbReference type="eggNOG" id="COG5323">
    <property type="taxonomic scope" value="Bacteria"/>
</dbReference>
<evidence type="ECO:0000256" key="1">
    <source>
        <dbReference type="ARBA" id="ARBA00022612"/>
    </source>
</evidence>
<dbReference type="Gene3D" id="2.170.16.10">
    <property type="entry name" value="Hedgehog/Intein (Hint) domain"/>
    <property type="match status" value="1"/>
</dbReference>
<feature type="domain" description="Hint" evidence="2">
    <location>
        <begin position="343"/>
        <end position="387"/>
    </location>
</feature>
<dbReference type="SMART" id="SM00305">
    <property type="entry name" value="HintC"/>
    <property type="match status" value="1"/>
</dbReference>
<proteinExistence type="predicted"/>
<dbReference type="EMBL" id="CP000781">
    <property type="protein sequence ID" value="ABS68856.1"/>
    <property type="molecule type" value="Genomic_DNA"/>
</dbReference>
<evidence type="ECO:0000313" key="3">
    <source>
        <dbReference type="EMBL" id="ABS68856.1"/>
    </source>
</evidence>
<evidence type="ECO:0000259" key="2">
    <source>
        <dbReference type="SMART" id="SM00305"/>
    </source>
</evidence>
<dbReference type="InterPro" id="IPR027417">
    <property type="entry name" value="P-loop_NTPase"/>
</dbReference>
<accession>A7ILG3</accession>
<keyword evidence="4" id="KW-1185">Reference proteome</keyword>
<dbReference type="Gene3D" id="3.40.50.300">
    <property type="entry name" value="P-loop containing nucleotide triphosphate hydrolases"/>
    <property type="match status" value="2"/>
</dbReference>
<dbReference type="KEGG" id="xau:Xaut_3628"/>
<dbReference type="AlphaFoldDB" id="A7ILG3"/>
<keyword evidence="1" id="KW-1188">Viral release from host cell</keyword>